<evidence type="ECO:0000313" key="2">
    <source>
        <dbReference type="Proteomes" id="UP001177670"/>
    </source>
</evidence>
<dbReference type="AlphaFoldDB" id="A0AA40KJK4"/>
<protein>
    <submittedName>
        <fullName evidence="1">Uncharacterized protein</fullName>
    </submittedName>
</protein>
<proteinExistence type="predicted"/>
<evidence type="ECO:0000313" key="1">
    <source>
        <dbReference type="EMBL" id="KAK1122798.1"/>
    </source>
</evidence>
<comment type="caution">
    <text evidence="1">The sequence shown here is derived from an EMBL/GenBank/DDBJ whole genome shotgun (WGS) entry which is preliminary data.</text>
</comment>
<reference evidence="1" key="1">
    <citation type="submission" date="2021-10" db="EMBL/GenBank/DDBJ databases">
        <title>Melipona bicolor Genome sequencing and assembly.</title>
        <authorList>
            <person name="Araujo N.S."/>
            <person name="Arias M.C."/>
        </authorList>
    </citation>
    <scope>NUCLEOTIDE SEQUENCE</scope>
    <source>
        <strain evidence="1">USP_2M_L1-L4_2017</strain>
        <tissue evidence="1">Whole body</tissue>
    </source>
</reference>
<dbReference type="EMBL" id="JAHYIQ010000022">
    <property type="protein sequence ID" value="KAK1122798.1"/>
    <property type="molecule type" value="Genomic_DNA"/>
</dbReference>
<keyword evidence="2" id="KW-1185">Reference proteome</keyword>
<gene>
    <name evidence="1" type="ORF">K0M31_009240</name>
</gene>
<organism evidence="1 2">
    <name type="scientific">Melipona bicolor</name>
    <dbReference type="NCBI Taxonomy" id="60889"/>
    <lineage>
        <taxon>Eukaryota</taxon>
        <taxon>Metazoa</taxon>
        <taxon>Ecdysozoa</taxon>
        <taxon>Arthropoda</taxon>
        <taxon>Hexapoda</taxon>
        <taxon>Insecta</taxon>
        <taxon>Pterygota</taxon>
        <taxon>Neoptera</taxon>
        <taxon>Endopterygota</taxon>
        <taxon>Hymenoptera</taxon>
        <taxon>Apocrita</taxon>
        <taxon>Aculeata</taxon>
        <taxon>Apoidea</taxon>
        <taxon>Anthophila</taxon>
        <taxon>Apidae</taxon>
        <taxon>Melipona</taxon>
    </lineage>
</organism>
<accession>A0AA40KJK4</accession>
<sequence length="81" mass="8863">MCKRFDQMVNYVGQASSKSVKQRHESIFIATPLASNRTKTGSVVLELALEKCNTCSFHPSTFTPLVFSCGLASRGQLASSY</sequence>
<name>A0AA40KJK4_9HYME</name>
<dbReference type="Proteomes" id="UP001177670">
    <property type="component" value="Unassembled WGS sequence"/>
</dbReference>